<sequence length="369" mass="40665">MYETRLEVALADSLLQLHRKNQSILFLLYSTTSSESGSEKGMCPSAISKAIKRLVSGFSSSSKIEFLKEISGDEKSALAIWVRYPSANVIEACNLASEASLFSDLAVSVYDLGNSMDHTVFKTQEELEEDDSDGGCCCCRNSGPENKKKKEIAPIIQKTSQFSWVSGFDKKAWLQTIAASDAANSTEAKESQTDGEKSGNKRRQKIQKPTKYTHFEVADALQLLPSLSRDGGISSGYTVICCKKHNKSIVPTFTCVNTTINAIKLARSSSPNTLLIPKKTEMESNVQESRDLADIVGCSFIRTKVEPVLGRGTGFNSDDTEEFEEDEEPDGTVTIEITSSLHIANIWKRYSIKQRDRMIAISGQHLQSL</sequence>
<name>A0A2U1IUV1_SMIAN</name>
<evidence type="ECO:0000256" key="1">
    <source>
        <dbReference type="SAM" id="MobiDB-lite"/>
    </source>
</evidence>
<protein>
    <submittedName>
        <fullName evidence="2">Uncharacterized protein</fullName>
    </submittedName>
</protein>
<reference evidence="2 3" key="1">
    <citation type="journal article" date="2018" name="MBio">
        <title>Comparative Genomics Reveals the Core Gene Toolbox for the Fungus-Insect Symbiosis.</title>
        <authorList>
            <person name="Wang Y."/>
            <person name="Stata M."/>
            <person name="Wang W."/>
            <person name="Stajich J.E."/>
            <person name="White M.M."/>
            <person name="Moncalvo J.M."/>
        </authorList>
    </citation>
    <scope>NUCLEOTIDE SEQUENCE [LARGE SCALE GENOMIC DNA]</scope>
    <source>
        <strain evidence="2 3">AUS-126-30</strain>
    </source>
</reference>
<accession>A0A2U1IUV1</accession>
<feature type="compositionally biased region" description="Basic and acidic residues" evidence="1">
    <location>
        <begin position="187"/>
        <end position="199"/>
    </location>
</feature>
<dbReference type="EMBL" id="MBFU01001248">
    <property type="protein sequence ID" value="PVZ96594.1"/>
    <property type="molecule type" value="Genomic_DNA"/>
</dbReference>
<feature type="region of interest" description="Disordered" evidence="1">
    <location>
        <begin position="184"/>
        <end position="207"/>
    </location>
</feature>
<dbReference type="Proteomes" id="UP000245591">
    <property type="component" value="Unassembled WGS sequence"/>
</dbReference>
<organism evidence="2 3">
    <name type="scientific">Smittium angustum</name>
    <dbReference type="NCBI Taxonomy" id="133377"/>
    <lineage>
        <taxon>Eukaryota</taxon>
        <taxon>Fungi</taxon>
        <taxon>Fungi incertae sedis</taxon>
        <taxon>Zoopagomycota</taxon>
        <taxon>Kickxellomycotina</taxon>
        <taxon>Harpellomycetes</taxon>
        <taxon>Harpellales</taxon>
        <taxon>Legeriomycetaceae</taxon>
        <taxon>Smittium</taxon>
    </lineage>
</organism>
<gene>
    <name evidence="2" type="ORF">BB558_007486</name>
</gene>
<evidence type="ECO:0000313" key="2">
    <source>
        <dbReference type="EMBL" id="PVZ96594.1"/>
    </source>
</evidence>
<evidence type="ECO:0000313" key="3">
    <source>
        <dbReference type="Proteomes" id="UP000245591"/>
    </source>
</evidence>
<dbReference type="AlphaFoldDB" id="A0A2U1IUV1"/>
<proteinExistence type="predicted"/>
<feature type="non-terminal residue" evidence="2">
    <location>
        <position position="369"/>
    </location>
</feature>
<keyword evidence="3" id="KW-1185">Reference proteome</keyword>
<comment type="caution">
    <text evidence="2">The sequence shown here is derived from an EMBL/GenBank/DDBJ whole genome shotgun (WGS) entry which is preliminary data.</text>
</comment>